<feature type="region of interest" description="Disordered" evidence="1">
    <location>
        <begin position="47"/>
        <end position="67"/>
    </location>
</feature>
<name>A0A183ID58_9BILA</name>
<accession>A0A183ID58</accession>
<evidence type="ECO:0000313" key="3">
    <source>
        <dbReference type="Proteomes" id="UP000270296"/>
    </source>
</evidence>
<protein>
    <submittedName>
        <fullName evidence="4">Transmembrane protein</fullName>
    </submittedName>
</protein>
<evidence type="ECO:0000256" key="1">
    <source>
        <dbReference type="SAM" id="MobiDB-lite"/>
    </source>
</evidence>
<gene>
    <name evidence="2" type="ORF">SBAD_LOCUS1552</name>
</gene>
<sequence length="173" mass="19592">MRPMPLWNTVTMIGGTIVFVVVLVCVALLNSRSVAATATTARMTTSGKMASLSQTSIPSKLARHGRRSRHRKMKWSGLNNFSLFDRFSRWKIMRFLPKTYLIQPVFTEVNVVYTLNVPFYVRMYRDLEATYAAHSMESVNVLDRNPGEVNVGETKVEGHFSPADPPRHSAIEE</sequence>
<reference evidence="4" key="1">
    <citation type="submission" date="2016-06" db="UniProtKB">
        <authorList>
            <consortium name="WormBaseParasite"/>
        </authorList>
    </citation>
    <scope>IDENTIFICATION</scope>
</reference>
<reference evidence="2 3" key="2">
    <citation type="submission" date="2018-11" db="EMBL/GenBank/DDBJ databases">
        <authorList>
            <consortium name="Pathogen Informatics"/>
        </authorList>
    </citation>
    <scope>NUCLEOTIDE SEQUENCE [LARGE SCALE GENOMIC DNA]</scope>
</reference>
<dbReference type="WBParaSite" id="SBAD_0000162301-mRNA-1">
    <property type="protein sequence ID" value="SBAD_0000162301-mRNA-1"/>
    <property type="gene ID" value="SBAD_0000162301"/>
</dbReference>
<feature type="compositionally biased region" description="Polar residues" evidence="1">
    <location>
        <begin position="47"/>
        <end position="58"/>
    </location>
</feature>
<keyword evidence="3" id="KW-1185">Reference proteome</keyword>
<proteinExistence type="predicted"/>
<organism evidence="4">
    <name type="scientific">Soboliphyme baturini</name>
    <dbReference type="NCBI Taxonomy" id="241478"/>
    <lineage>
        <taxon>Eukaryota</taxon>
        <taxon>Metazoa</taxon>
        <taxon>Ecdysozoa</taxon>
        <taxon>Nematoda</taxon>
        <taxon>Enoplea</taxon>
        <taxon>Dorylaimia</taxon>
        <taxon>Dioctophymatida</taxon>
        <taxon>Dioctophymatoidea</taxon>
        <taxon>Soboliphymatidae</taxon>
        <taxon>Soboliphyme</taxon>
    </lineage>
</organism>
<dbReference type="EMBL" id="UZAM01006861">
    <property type="protein sequence ID" value="VDO94695.1"/>
    <property type="molecule type" value="Genomic_DNA"/>
</dbReference>
<dbReference type="AlphaFoldDB" id="A0A183ID58"/>
<evidence type="ECO:0000313" key="4">
    <source>
        <dbReference type="WBParaSite" id="SBAD_0000162301-mRNA-1"/>
    </source>
</evidence>
<evidence type="ECO:0000313" key="2">
    <source>
        <dbReference type="EMBL" id="VDO94695.1"/>
    </source>
</evidence>
<dbReference type="Proteomes" id="UP000270296">
    <property type="component" value="Unassembled WGS sequence"/>
</dbReference>